<dbReference type="EMBL" id="QXIU01000011">
    <property type="protein sequence ID" value="RIE15852.1"/>
    <property type="molecule type" value="Genomic_DNA"/>
</dbReference>
<gene>
    <name evidence="2" type="ORF">SMC5_00560</name>
    <name evidence="1" type="ORF">SMC6_04710</name>
</gene>
<dbReference type="Proteomes" id="UP000266260">
    <property type="component" value="Unassembled WGS sequence"/>
</dbReference>
<evidence type="ECO:0000313" key="4">
    <source>
        <dbReference type="Proteomes" id="UP000266489"/>
    </source>
</evidence>
<comment type="caution">
    <text evidence="1">The sequence shown here is derived from an EMBL/GenBank/DDBJ whole genome shotgun (WGS) entry which is preliminary data.</text>
</comment>
<proteinExistence type="predicted"/>
<organism evidence="1 3">
    <name type="scientific">Candidatus Cryosericum odellii</name>
    <dbReference type="NCBI Taxonomy" id="2290917"/>
    <lineage>
        <taxon>Bacteria</taxon>
        <taxon>Pseudomonadati</taxon>
        <taxon>Caldisericota/Cryosericota group</taxon>
        <taxon>Candidatus Cryosericota</taxon>
        <taxon>Candidatus Cryosericia</taxon>
        <taxon>Candidatus Cryosericales</taxon>
        <taxon>Candidatus Cryosericaceae</taxon>
        <taxon>Candidatus Cryosericum</taxon>
    </lineage>
</organism>
<name>A0A398D6Y0_9BACT</name>
<accession>A0A398DJW6</accession>
<sequence length="345" mass="37220">MIPSFVPRQANPIDYAYVSGSFSVRRGLLLPVQELRRASATGKTESLFAALNRGAYAPIGSDMSAGDVLARVESTWQAFLVQASRDLPERFLPYVLATLDEKEYAKAGLAEALLGGDAEVHTDGTSSEYAAYCVRIQTEGSSPGLLKESVFGDALSEGLKAAKAGASASDAQTVFDFSFETTLDGLAKAYGHPAVIAYMDGLLKLMLAGHALKMKLRSTSGVGAPLERLLPFLKPEIQVSLAGIVQRIQTISWDRLQPVDLVPEASMYVLDVGRRCTPEERIQMLEDALESWLVGRPEATGSDPYGVAVVFAYLMDFRREVWSLRRLLKAAASAGLHVDRSGGAL</sequence>
<reference evidence="3 4" key="1">
    <citation type="submission" date="2018-09" db="EMBL/GenBank/DDBJ databases">
        <title>Discovery and Ecogenomic Context for Candidatus Cryosericales, a Global Caldiserica Order Active in Thawing Permafrost.</title>
        <authorList>
            <person name="Martinez M.A."/>
            <person name="Woodcroft B.J."/>
            <person name="Ignacio Espinoza J.C."/>
            <person name="Zayed A."/>
            <person name="Singleton C.M."/>
            <person name="Boyd J."/>
            <person name="Li Y.-F."/>
            <person name="Purvine S."/>
            <person name="Maughan H."/>
            <person name="Hodgkins S.B."/>
            <person name="Anderson D."/>
            <person name="Sederholm M."/>
            <person name="Temperton B."/>
            <person name="Saleska S.R."/>
            <person name="Tyson G.W."/>
            <person name="Rich V.I."/>
        </authorList>
    </citation>
    <scope>NUCLEOTIDE SEQUENCE [LARGE SCALE GENOMIC DNA]</scope>
    <source>
        <strain evidence="2 4">SMC5</strain>
        <strain evidence="1 3">SMC6</strain>
    </source>
</reference>
<dbReference type="EMBL" id="QXIT01000083">
    <property type="protein sequence ID" value="RIE08168.1"/>
    <property type="molecule type" value="Genomic_DNA"/>
</dbReference>
<dbReference type="Proteomes" id="UP000266489">
    <property type="component" value="Unassembled WGS sequence"/>
</dbReference>
<dbReference type="OrthoDB" id="9919479at2"/>
<dbReference type="RefSeq" id="WP_119119170.1">
    <property type="nucleotide sequence ID" value="NZ_QXIT01000083.1"/>
</dbReference>
<protein>
    <submittedName>
        <fullName evidence="1">Uncharacterized protein</fullName>
    </submittedName>
</protein>
<keyword evidence="3" id="KW-1185">Reference proteome</keyword>
<evidence type="ECO:0000313" key="3">
    <source>
        <dbReference type="Proteomes" id="UP000266260"/>
    </source>
</evidence>
<dbReference type="AlphaFoldDB" id="A0A398D6Y0"/>
<evidence type="ECO:0000313" key="2">
    <source>
        <dbReference type="EMBL" id="RIE15852.1"/>
    </source>
</evidence>
<accession>A0A398D6Y0</accession>
<evidence type="ECO:0000313" key="1">
    <source>
        <dbReference type="EMBL" id="RIE08168.1"/>
    </source>
</evidence>